<dbReference type="Pfam" id="PF00583">
    <property type="entry name" value="Acetyltransf_1"/>
    <property type="match status" value="1"/>
</dbReference>
<dbReference type="PROSITE" id="PS51186">
    <property type="entry name" value="GNAT"/>
    <property type="match status" value="2"/>
</dbReference>
<evidence type="ECO:0000313" key="5">
    <source>
        <dbReference type="Proteomes" id="UP001299220"/>
    </source>
</evidence>
<dbReference type="InterPro" id="IPR016181">
    <property type="entry name" value="Acyl_CoA_acyltransferase"/>
</dbReference>
<dbReference type="Proteomes" id="UP001299220">
    <property type="component" value="Unassembled WGS sequence"/>
</dbReference>
<evidence type="ECO:0000256" key="1">
    <source>
        <dbReference type="ARBA" id="ARBA00022679"/>
    </source>
</evidence>
<keyword evidence="2" id="KW-0012">Acyltransferase</keyword>
<proteinExistence type="predicted"/>
<dbReference type="InterPro" id="IPR050680">
    <property type="entry name" value="YpeA/RimI_acetyltransf"/>
</dbReference>
<sequence>MTFEVLSLSSLTEAQRAEIEALQKSVYDAEGLQNTAWLSNEINFDRSVPCFFLGYAHGALVSFLTLFLPTRQEGEVTAFTALEQRGRGYFTALLQAAANVLAKHRVPNFLFALEPKSETGMAYLRKHFPQAVHSHTEYRMFREPDVQPLPEGITARPVTKENLEDFMAMSVKEYGGDRMAVEAVLTSELRRAYLIYDRERPVGVFELADGDALTLCGVAVAEEERGKGYGKAIVRAALNFAAEAGKRIELDVDSENPPALGLYRKFGFQPTFEVQYWRSGIRSQMQ</sequence>
<dbReference type="RefSeq" id="WP_235323402.1">
    <property type="nucleotide sequence ID" value="NZ_JAFBIT010000002.1"/>
</dbReference>
<evidence type="ECO:0000313" key="4">
    <source>
        <dbReference type="EMBL" id="MCF2652346.1"/>
    </source>
</evidence>
<gene>
    <name evidence="4" type="ORF">JQM67_07010</name>
</gene>
<dbReference type="SUPFAM" id="SSF55729">
    <property type="entry name" value="Acyl-CoA N-acyltransferases (Nat)"/>
    <property type="match status" value="1"/>
</dbReference>
<dbReference type="PANTHER" id="PTHR43420:SF47">
    <property type="entry name" value="N-ACETYLTRANSFERASE DOMAIN-CONTAINING PROTEIN"/>
    <property type="match status" value="1"/>
</dbReference>
<reference evidence="4 5" key="1">
    <citation type="submission" date="2020-12" db="EMBL/GenBank/DDBJ databases">
        <title>Whole genome sequences of gut porcine anaerobes.</title>
        <authorList>
            <person name="Kubasova T."/>
            <person name="Jahodarova E."/>
            <person name="Rychlik I."/>
        </authorList>
    </citation>
    <scope>NUCLEOTIDE SEQUENCE [LARGE SCALE GENOMIC DNA]</scope>
    <source>
        <strain evidence="4 5">An867</strain>
    </source>
</reference>
<dbReference type="PANTHER" id="PTHR43420">
    <property type="entry name" value="ACETYLTRANSFERASE"/>
    <property type="match status" value="1"/>
</dbReference>
<protein>
    <submittedName>
        <fullName evidence="4">GNAT family N-acetyltransferase</fullName>
    </submittedName>
</protein>
<organism evidence="4 5">
    <name type="scientific">Anaeromassilibacillus senegalensis</name>
    <dbReference type="NCBI Taxonomy" id="1673717"/>
    <lineage>
        <taxon>Bacteria</taxon>
        <taxon>Bacillati</taxon>
        <taxon>Bacillota</taxon>
        <taxon>Clostridia</taxon>
        <taxon>Eubacteriales</taxon>
        <taxon>Acutalibacteraceae</taxon>
        <taxon>Anaeromassilibacillus</taxon>
    </lineage>
</organism>
<dbReference type="EMBL" id="JAFBIT010000002">
    <property type="protein sequence ID" value="MCF2652346.1"/>
    <property type="molecule type" value="Genomic_DNA"/>
</dbReference>
<feature type="domain" description="N-acetyltransferase" evidence="3">
    <location>
        <begin position="153"/>
        <end position="286"/>
    </location>
</feature>
<dbReference type="InterPro" id="IPR000182">
    <property type="entry name" value="GNAT_dom"/>
</dbReference>
<comment type="caution">
    <text evidence="4">The sequence shown here is derived from an EMBL/GenBank/DDBJ whole genome shotgun (WGS) entry which is preliminary data.</text>
</comment>
<feature type="domain" description="N-acetyltransferase" evidence="3">
    <location>
        <begin position="6"/>
        <end position="143"/>
    </location>
</feature>
<keyword evidence="1" id="KW-0808">Transferase</keyword>
<name>A0ABS9CMI5_9FIRM</name>
<evidence type="ECO:0000259" key="3">
    <source>
        <dbReference type="PROSITE" id="PS51186"/>
    </source>
</evidence>
<evidence type="ECO:0000256" key="2">
    <source>
        <dbReference type="ARBA" id="ARBA00023315"/>
    </source>
</evidence>
<dbReference type="Gene3D" id="3.40.630.30">
    <property type="match status" value="1"/>
</dbReference>
<accession>A0ABS9CMI5</accession>
<keyword evidence="5" id="KW-1185">Reference proteome</keyword>
<dbReference type="CDD" id="cd04301">
    <property type="entry name" value="NAT_SF"/>
    <property type="match status" value="1"/>
</dbReference>